<feature type="region of interest" description="Disordered" evidence="7">
    <location>
        <begin position="78"/>
        <end position="116"/>
    </location>
</feature>
<comment type="subcellular location">
    <subcellularLocation>
        <location evidence="6">Membrane</location>
        <topology evidence="6">Single-pass membrane protein</topology>
    </subcellularLocation>
</comment>
<dbReference type="Proteomes" id="UP000193560">
    <property type="component" value="Unassembled WGS sequence"/>
</dbReference>
<comment type="function">
    <text evidence="6">Lipid hydrolase.</text>
</comment>
<feature type="transmembrane region" description="Helical" evidence="6">
    <location>
        <begin position="127"/>
        <end position="147"/>
    </location>
</feature>
<feature type="short sequence motif" description="GXSXG" evidence="5">
    <location>
        <begin position="336"/>
        <end position="340"/>
    </location>
</feature>
<dbReference type="GO" id="GO:0004806">
    <property type="term" value="F:triacylglycerol lipase activity"/>
    <property type="evidence" value="ECO:0007669"/>
    <property type="project" value="InterPro"/>
</dbReference>
<dbReference type="Pfam" id="PF01734">
    <property type="entry name" value="Patatin"/>
    <property type="match status" value="1"/>
</dbReference>
<feature type="region of interest" description="Disordered" evidence="7">
    <location>
        <begin position="1"/>
        <end position="54"/>
    </location>
</feature>
<evidence type="ECO:0000256" key="7">
    <source>
        <dbReference type="SAM" id="MobiDB-lite"/>
    </source>
</evidence>
<comment type="caution">
    <text evidence="5 6">Lacks conserved residue(s) required for the propagation of feature annotation.</text>
</comment>
<keyword evidence="9" id="KW-0808">Transferase</keyword>
<dbReference type="EMBL" id="MCGE01000005">
    <property type="protein sequence ID" value="ORZ21221.1"/>
    <property type="molecule type" value="Genomic_DNA"/>
</dbReference>
<comment type="caution">
    <text evidence="9">The sequence shown here is derived from an EMBL/GenBank/DDBJ whole genome shotgun (WGS) entry which is preliminary data.</text>
</comment>
<feature type="compositionally biased region" description="Polar residues" evidence="7">
    <location>
        <begin position="651"/>
        <end position="662"/>
    </location>
</feature>
<dbReference type="GO" id="GO:0016740">
    <property type="term" value="F:transferase activity"/>
    <property type="evidence" value="ECO:0007669"/>
    <property type="project" value="UniProtKB-KW"/>
</dbReference>
<feature type="active site" description="Nucleophile" evidence="5">
    <location>
        <position position="338"/>
    </location>
</feature>
<keyword evidence="3 5" id="KW-0442">Lipid degradation</keyword>
<evidence type="ECO:0000256" key="5">
    <source>
        <dbReference type="PROSITE-ProRule" id="PRU01161"/>
    </source>
</evidence>
<dbReference type="CDD" id="cd07232">
    <property type="entry name" value="Pat_PLPL"/>
    <property type="match status" value="1"/>
</dbReference>
<evidence type="ECO:0000256" key="3">
    <source>
        <dbReference type="ARBA" id="ARBA00022963"/>
    </source>
</evidence>
<dbReference type="GO" id="GO:0016042">
    <property type="term" value="P:lipid catabolic process"/>
    <property type="evidence" value="ECO:0007669"/>
    <property type="project" value="UniProtKB-UniRule"/>
</dbReference>
<feature type="compositionally biased region" description="Basic and acidic residues" evidence="7">
    <location>
        <begin position="740"/>
        <end position="749"/>
    </location>
</feature>
<feature type="region of interest" description="Disordered" evidence="7">
    <location>
        <begin position="651"/>
        <end position="678"/>
    </location>
</feature>
<organism evidence="9 10">
    <name type="scientific">Absidia repens</name>
    <dbReference type="NCBI Taxonomy" id="90262"/>
    <lineage>
        <taxon>Eukaryota</taxon>
        <taxon>Fungi</taxon>
        <taxon>Fungi incertae sedis</taxon>
        <taxon>Mucoromycota</taxon>
        <taxon>Mucoromycotina</taxon>
        <taxon>Mucoromycetes</taxon>
        <taxon>Mucorales</taxon>
        <taxon>Cunninghamellaceae</taxon>
        <taxon>Absidia</taxon>
    </lineage>
</organism>
<dbReference type="SUPFAM" id="SSF52151">
    <property type="entry name" value="FabD/lysophospholipase-like"/>
    <property type="match status" value="1"/>
</dbReference>
<evidence type="ECO:0000256" key="2">
    <source>
        <dbReference type="ARBA" id="ARBA00022801"/>
    </source>
</evidence>
<feature type="active site" description="Proton acceptor" evidence="5">
    <location>
        <position position="484"/>
    </location>
</feature>
<feature type="compositionally biased region" description="Polar residues" evidence="7">
    <location>
        <begin position="17"/>
        <end position="35"/>
    </location>
</feature>
<evidence type="ECO:0000256" key="1">
    <source>
        <dbReference type="ARBA" id="ARBA00006104"/>
    </source>
</evidence>
<accession>A0A1X2IRS1</accession>
<keyword evidence="2 5" id="KW-0378">Hydrolase</keyword>
<dbReference type="PANTHER" id="PTHR14226">
    <property type="entry name" value="NEUROPATHY TARGET ESTERASE/SWISS CHEESE D.MELANOGASTER"/>
    <property type="match status" value="1"/>
</dbReference>
<sequence>MSPLETSQKETDALSYGNLTPIPTKSRSEPWQPSDNCDKQKRSRSKTTASPSEFTLEHVNQVHVDDFLQALAQDPFMQTDSGPEHISASSELIPPLRSVKKSRKSSRRKKKDEVGTPHGISHTLLKYPLFLLIAIIMAVELLLYLGLRQAVRIWETMFSWRGKRRALRSYLRGSTSFEEWCHAAKNLDDYMAKEDWKNTPAHGFYDYRLLQKVVKHLQLYRSMHDPESAQNLKDVLYASLKQNFAGIENAKLYSNTYLGTKYLIDDYVDEVTKSIEALVSSPHISDEDKRLAFRLYSKNYGRSAFCLSGGAGFGYFHLGVIRALLDQDLLPSIIAGTSAGSLMGAIVCTRTDDELRQVLVPELAQRIQIADDSWATLLTRYATTGAIFDLEQWSRQAMWFTRGSLTFKEAYERTGRIFNVSVVPYDTHSPTKLLNYITAPNCVIWSAVLASAAIPGILNPVVLMQKAPKSRHLIPYNYGHRFKDGSLRSDIPAQAMHNYFNVNYTIVSQVNPHIHIFFYANQGSPGRPVTHRYGKGWRGGFLASTLEQLLKLELSKWLKVLRDLSLLPRILNQDWSSIWLQKFDGDVTILPKAGLRDWSYILADPDGKRLALLMESGQLQTWPKIAMIRNRLRIENSIAAGRRHIRDSIKLSRQSVSTKTQNSSGGSDDGFSGDDGKGNKITDEYAFLSARRRSSMPGNTDQLNSSFEKTLYKEGRRRLKFLSQFTDTSGLENNSNIKHIPGDFSERSGESLNETDYYFSDSEVEVE</sequence>
<comment type="similarity">
    <text evidence="1 6">Belongs to the PLPL family.</text>
</comment>
<dbReference type="InterPro" id="IPR021771">
    <property type="entry name" value="Triacylglycerol_lipase_N"/>
</dbReference>
<feature type="region of interest" description="Disordered" evidence="7">
    <location>
        <begin position="731"/>
        <end position="767"/>
    </location>
</feature>
<reference evidence="9 10" key="1">
    <citation type="submission" date="2016-07" db="EMBL/GenBank/DDBJ databases">
        <title>Pervasive Adenine N6-methylation of Active Genes in Fungi.</title>
        <authorList>
            <consortium name="DOE Joint Genome Institute"/>
            <person name="Mondo S.J."/>
            <person name="Dannebaum R.O."/>
            <person name="Kuo R.C."/>
            <person name="Labutti K."/>
            <person name="Haridas S."/>
            <person name="Kuo A."/>
            <person name="Salamov A."/>
            <person name="Ahrendt S.R."/>
            <person name="Lipzen A."/>
            <person name="Sullivan W."/>
            <person name="Andreopoulos W.B."/>
            <person name="Clum A."/>
            <person name="Lindquist E."/>
            <person name="Daum C."/>
            <person name="Ramamoorthy G.K."/>
            <person name="Gryganskyi A."/>
            <person name="Culley D."/>
            <person name="Magnuson J.K."/>
            <person name="James T.Y."/>
            <person name="O'Malley M.A."/>
            <person name="Stajich J.E."/>
            <person name="Spatafora J.W."/>
            <person name="Visel A."/>
            <person name="Grigoriev I.V."/>
        </authorList>
    </citation>
    <scope>NUCLEOTIDE SEQUENCE [LARGE SCALE GENOMIC DNA]</scope>
    <source>
        <strain evidence="9 10">NRRL 1336</strain>
    </source>
</reference>
<dbReference type="OrthoDB" id="15478at2759"/>
<keyword evidence="6" id="KW-0472">Membrane</keyword>
<name>A0A1X2IRS1_9FUNG</name>
<dbReference type="GO" id="GO:0006641">
    <property type="term" value="P:triglyceride metabolic process"/>
    <property type="evidence" value="ECO:0007669"/>
    <property type="project" value="UniProtKB-ARBA"/>
</dbReference>
<dbReference type="STRING" id="90262.A0A1X2IRS1"/>
<feature type="compositionally biased region" description="Basic residues" evidence="7">
    <location>
        <begin position="98"/>
        <end position="110"/>
    </location>
</feature>
<dbReference type="PROSITE" id="PS51635">
    <property type="entry name" value="PNPLA"/>
    <property type="match status" value="1"/>
</dbReference>
<keyword evidence="6" id="KW-1133">Transmembrane helix</keyword>
<dbReference type="EC" id="3.1.1.-" evidence="6"/>
<protein>
    <recommendedName>
        <fullName evidence="6">Patatin-like phospholipase domain-containing protein</fullName>
        <ecNumber evidence="6">3.1.1.-</ecNumber>
    </recommendedName>
</protein>
<keyword evidence="6" id="KW-0812">Transmembrane</keyword>
<feature type="domain" description="PNPLA" evidence="8">
    <location>
        <begin position="305"/>
        <end position="497"/>
    </location>
</feature>
<evidence type="ECO:0000259" key="8">
    <source>
        <dbReference type="PROSITE" id="PS51635"/>
    </source>
</evidence>
<dbReference type="AlphaFoldDB" id="A0A1X2IRS1"/>
<dbReference type="InterPro" id="IPR016035">
    <property type="entry name" value="Acyl_Trfase/lysoPLipase"/>
</dbReference>
<dbReference type="GO" id="GO:0016020">
    <property type="term" value="C:membrane"/>
    <property type="evidence" value="ECO:0007669"/>
    <property type="project" value="UniProtKB-SubCell"/>
</dbReference>
<keyword evidence="4 5" id="KW-0443">Lipid metabolism</keyword>
<evidence type="ECO:0000256" key="4">
    <source>
        <dbReference type="ARBA" id="ARBA00023098"/>
    </source>
</evidence>
<dbReference type="InterPro" id="IPR002641">
    <property type="entry name" value="PNPLA_dom"/>
</dbReference>
<proteinExistence type="inferred from homology"/>
<evidence type="ECO:0000313" key="10">
    <source>
        <dbReference type="Proteomes" id="UP000193560"/>
    </source>
</evidence>
<dbReference type="Pfam" id="PF11815">
    <property type="entry name" value="DUF3336"/>
    <property type="match status" value="1"/>
</dbReference>
<dbReference type="InterPro" id="IPR050301">
    <property type="entry name" value="NTE"/>
</dbReference>
<dbReference type="Gene3D" id="3.40.1090.10">
    <property type="entry name" value="Cytosolic phospholipase A2 catalytic domain"/>
    <property type="match status" value="2"/>
</dbReference>
<evidence type="ECO:0000256" key="6">
    <source>
        <dbReference type="RuleBase" id="RU362055"/>
    </source>
</evidence>
<evidence type="ECO:0000313" key="9">
    <source>
        <dbReference type="EMBL" id="ORZ21221.1"/>
    </source>
</evidence>
<feature type="transmembrane region" description="Helical" evidence="6">
    <location>
        <begin position="443"/>
        <end position="463"/>
    </location>
</feature>
<gene>
    <name evidence="9" type="ORF">BCR42DRAFT_345929</name>
</gene>
<keyword evidence="10" id="KW-1185">Reference proteome</keyword>
<dbReference type="PANTHER" id="PTHR14226:SF66">
    <property type="entry name" value="TRIACYLGLYCEROL LIPASE PTL2"/>
    <property type="match status" value="1"/>
</dbReference>